<name>A0AAW3FIX6_9BACT</name>
<dbReference type="Pfam" id="PF00589">
    <property type="entry name" value="Phage_integrase"/>
    <property type="match status" value="1"/>
</dbReference>
<organism evidence="5 6">
    <name type="scientific">Prevotella histicola JCM 15637 = DNF00424</name>
    <dbReference type="NCBI Taxonomy" id="1236504"/>
    <lineage>
        <taxon>Bacteria</taxon>
        <taxon>Pseudomonadati</taxon>
        <taxon>Bacteroidota</taxon>
        <taxon>Bacteroidia</taxon>
        <taxon>Bacteroidales</taxon>
        <taxon>Prevotellaceae</taxon>
        <taxon>Prevotella</taxon>
    </lineage>
</organism>
<accession>A0AAW3FIX6</accession>
<dbReference type="RefSeq" id="WP_036868558.1">
    <property type="nucleotide sequence ID" value="NZ_JRNJ01000022.1"/>
</dbReference>
<dbReference type="Gene3D" id="1.10.150.130">
    <property type="match status" value="1"/>
</dbReference>
<dbReference type="Proteomes" id="UP000029533">
    <property type="component" value="Unassembled WGS sequence"/>
</dbReference>
<evidence type="ECO:0000259" key="4">
    <source>
        <dbReference type="PROSITE" id="PS51898"/>
    </source>
</evidence>
<comment type="similarity">
    <text evidence="1">Belongs to the 'phage' integrase family.</text>
</comment>
<dbReference type="GO" id="GO:0006310">
    <property type="term" value="P:DNA recombination"/>
    <property type="evidence" value="ECO:0007669"/>
    <property type="project" value="UniProtKB-KW"/>
</dbReference>
<feature type="domain" description="Tyr recombinase" evidence="4">
    <location>
        <begin position="153"/>
        <end position="331"/>
    </location>
</feature>
<dbReference type="Pfam" id="PF13102">
    <property type="entry name" value="Phage_int_SAM_5"/>
    <property type="match status" value="1"/>
</dbReference>
<proteinExistence type="inferred from homology"/>
<evidence type="ECO:0000313" key="5">
    <source>
        <dbReference type="EMBL" id="KGF29968.1"/>
    </source>
</evidence>
<evidence type="ECO:0000256" key="3">
    <source>
        <dbReference type="ARBA" id="ARBA00023172"/>
    </source>
</evidence>
<dbReference type="Gene3D" id="1.10.443.10">
    <property type="entry name" value="Intergrase catalytic core"/>
    <property type="match status" value="1"/>
</dbReference>
<dbReference type="PROSITE" id="PS51898">
    <property type="entry name" value="TYR_RECOMBINASE"/>
    <property type="match status" value="1"/>
</dbReference>
<dbReference type="InterPro" id="IPR011010">
    <property type="entry name" value="DNA_brk_join_enz"/>
</dbReference>
<dbReference type="GO" id="GO:0003677">
    <property type="term" value="F:DNA binding"/>
    <property type="evidence" value="ECO:0007669"/>
    <property type="project" value="UniProtKB-KW"/>
</dbReference>
<evidence type="ECO:0000313" key="6">
    <source>
        <dbReference type="Proteomes" id="UP000029533"/>
    </source>
</evidence>
<dbReference type="PANTHER" id="PTHR30349:SF64">
    <property type="entry name" value="PROPHAGE INTEGRASE INTD-RELATED"/>
    <property type="match status" value="1"/>
</dbReference>
<gene>
    <name evidence="5" type="ORF">HMPREF2132_01990</name>
</gene>
<protein>
    <submittedName>
        <fullName evidence="5">Integrase</fullName>
    </submittedName>
</protein>
<comment type="caution">
    <text evidence="5">The sequence shown here is derived from an EMBL/GenBank/DDBJ whole genome shotgun (WGS) entry which is preliminary data.</text>
</comment>
<dbReference type="GO" id="GO:0015074">
    <property type="term" value="P:DNA integration"/>
    <property type="evidence" value="ECO:0007669"/>
    <property type="project" value="InterPro"/>
</dbReference>
<evidence type="ECO:0000256" key="2">
    <source>
        <dbReference type="ARBA" id="ARBA00023125"/>
    </source>
</evidence>
<dbReference type="AlphaFoldDB" id="A0AAW3FIX6"/>
<reference evidence="5 6" key="1">
    <citation type="submission" date="2014-07" db="EMBL/GenBank/DDBJ databases">
        <authorList>
            <person name="McCorrison J."/>
            <person name="Sanka R."/>
            <person name="Torralba M."/>
            <person name="Gillis M."/>
            <person name="Haft D.H."/>
            <person name="Methe B."/>
            <person name="Sutton G."/>
            <person name="Nelson K.E."/>
        </authorList>
    </citation>
    <scope>NUCLEOTIDE SEQUENCE [LARGE SCALE GENOMIC DNA]</scope>
    <source>
        <strain evidence="5 6">DNF00424</strain>
    </source>
</reference>
<keyword evidence="3" id="KW-0233">DNA recombination</keyword>
<evidence type="ECO:0000256" key="1">
    <source>
        <dbReference type="ARBA" id="ARBA00008857"/>
    </source>
</evidence>
<dbReference type="CDD" id="cd01185">
    <property type="entry name" value="INTN1_C_like"/>
    <property type="match status" value="1"/>
</dbReference>
<dbReference type="InterPro" id="IPR025269">
    <property type="entry name" value="SAM-like_dom"/>
</dbReference>
<dbReference type="EMBL" id="JRNJ01000022">
    <property type="protein sequence ID" value="KGF29968.1"/>
    <property type="molecule type" value="Genomic_DNA"/>
</dbReference>
<dbReference type="InterPro" id="IPR002104">
    <property type="entry name" value="Integrase_catalytic"/>
</dbReference>
<sequence length="334" mass="39035">MKDIKEIVQDIAIKLRGHNALIQIQIDGQYFVKRIGNINQLIDNPKITTYKENSSFLDWMEGEIDKETYTAGTIANHKATLAVLKRYKEELTFTQIDYKCICDFENFLKGAGYAINTIAKFMKIFRRFVNLAIDEELMTVYPFRKYHIKTENVQKQSLTERELRRIEEKEVKEDLTKEERKVVKGFLFSVYSGLRFSDIVQVTKQHVKNIYRNKWVVMRMQKTDHEVRIPISKMFGGKAAAMVQENKTTTGKLFQLPCNARCNLILKRVLKRFNIHRHITFHCARHTCATVLLSKGVSLPIIQHILGHQSIKTTQVYSAVKDTTINKEIRRAFR</sequence>
<keyword evidence="2" id="KW-0238">DNA-binding</keyword>
<dbReference type="InterPro" id="IPR010998">
    <property type="entry name" value="Integrase_recombinase_N"/>
</dbReference>
<dbReference type="InterPro" id="IPR050090">
    <property type="entry name" value="Tyrosine_recombinase_XerCD"/>
</dbReference>
<dbReference type="SUPFAM" id="SSF56349">
    <property type="entry name" value="DNA breaking-rejoining enzymes"/>
    <property type="match status" value="1"/>
</dbReference>
<dbReference type="PANTHER" id="PTHR30349">
    <property type="entry name" value="PHAGE INTEGRASE-RELATED"/>
    <property type="match status" value="1"/>
</dbReference>
<dbReference type="InterPro" id="IPR013762">
    <property type="entry name" value="Integrase-like_cat_sf"/>
</dbReference>